<dbReference type="GO" id="GO:0042773">
    <property type="term" value="P:ATP synthesis coupled electron transport"/>
    <property type="evidence" value="ECO:0007669"/>
    <property type="project" value="InterPro"/>
</dbReference>
<feature type="transmembrane region" description="Helical" evidence="8">
    <location>
        <begin position="373"/>
        <end position="392"/>
    </location>
</feature>
<feature type="transmembrane region" description="Helical" evidence="8">
    <location>
        <begin position="74"/>
        <end position="98"/>
    </location>
</feature>
<proteinExistence type="inferred from homology"/>
<keyword evidence="6 8" id="KW-0472">Membrane</keyword>
<evidence type="ECO:0000256" key="2">
    <source>
        <dbReference type="ARBA" id="ARBA00005346"/>
    </source>
</evidence>
<dbReference type="EMBL" id="JACWUN010000006">
    <property type="protein sequence ID" value="MBD1400337.1"/>
    <property type="molecule type" value="Genomic_DNA"/>
</dbReference>
<comment type="similarity">
    <text evidence="2">Belongs to the CPA3 antiporters (TC 2.A.63) subunit D family.</text>
</comment>
<comment type="caution">
    <text evidence="10">The sequence shown here is derived from an EMBL/GenBank/DDBJ whole genome shotgun (WGS) entry which is preliminary data.</text>
</comment>
<dbReference type="AlphaFoldDB" id="A0A8J6UL04"/>
<keyword evidence="4 7" id="KW-0812">Transmembrane</keyword>
<feature type="transmembrane region" description="Helical" evidence="8">
    <location>
        <begin position="458"/>
        <end position="482"/>
    </location>
</feature>
<dbReference type="InterPro" id="IPR001750">
    <property type="entry name" value="ND/Mrp_TM"/>
</dbReference>
<dbReference type="InterPro" id="IPR003918">
    <property type="entry name" value="NADH_UbQ_OxRdtase"/>
</dbReference>
<feature type="transmembrane region" description="Helical" evidence="8">
    <location>
        <begin position="241"/>
        <end position="263"/>
    </location>
</feature>
<feature type="transmembrane region" description="Helical" evidence="8">
    <location>
        <begin position="412"/>
        <end position="437"/>
    </location>
</feature>
<evidence type="ECO:0000256" key="5">
    <source>
        <dbReference type="ARBA" id="ARBA00022989"/>
    </source>
</evidence>
<dbReference type="RefSeq" id="WP_191154724.1">
    <property type="nucleotide sequence ID" value="NZ_JACWUN010000006.1"/>
</dbReference>
<dbReference type="PANTHER" id="PTHR42703:SF1">
    <property type="entry name" value="NA(+)_H(+) ANTIPORTER SUBUNIT D1"/>
    <property type="match status" value="1"/>
</dbReference>
<evidence type="ECO:0000256" key="3">
    <source>
        <dbReference type="ARBA" id="ARBA00022475"/>
    </source>
</evidence>
<feature type="domain" description="NADH:quinone oxidoreductase/Mrp antiporter transmembrane" evidence="9">
    <location>
        <begin position="127"/>
        <end position="422"/>
    </location>
</feature>
<dbReference type="Pfam" id="PF00361">
    <property type="entry name" value="Proton_antipo_M"/>
    <property type="match status" value="1"/>
</dbReference>
<evidence type="ECO:0000256" key="4">
    <source>
        <dbReference type="ARBA" id="ARBA00022692"/>
    </source>
</evidence>
<accession>A0A8J6UL04</accession>
<keyword evidence="5 8" id="KW-1133">Transmembrane helix</keyword>
<feature type="transmembrane region" description="Helical" evidence="8">
    <location>
        <begin position="304"/>
        <end position="324"/>
    </location>
</feature>
<organism evidence="10 11">
    <name type="scientific">Pelovirga terrestris</name>
    <dbReference type="NCBI Taxonomy" id="2771352"/>
    <lineage>
        <taxon>Bacteria</taxon>
        <taxon>Pseudomonadati</taxon>
        <taxon>Thermodesulfobacteriota</taxon>
        <taxon>Desulfuromonadia</taxon>
        <taxon>Geobacterales</taxon>
        <taxon>Geobacteraceae</taxon>
        <taxon>Pelovirga</taxon>
    </lineage>
</organism>
<feature type="transmembrane region" description="Helical" evidence="8">
    <location>
        <begin position="32"/>
        <end position="53"/>
    </location>
</feature>
<gene>
    <name evidence="10" type="ORF">ICT70_06610</name>
</gene>
<dbReference type="GO" id="GO:0005886">
    <property type="term" value="C:plasma membrane"/>
    <property type="evidence" value="ECO:0007669"/>
    <property type="project" value="UniProtKB-SubCell"/>
</dbReference>
<evidence type="ECO:0000313" key="10">
    <source>
        <dbReference type="EMBL" id="MBD1400337.1"/>
    </source>
</evidence>
<comment type="subcellular location">
    <subcellularLocation>
        <location evidence="1">Cell membrane</location>
        <topology evidence="1">Multi-pass membrane protein</topology>
    </subcellularLocation>
    <subcellularLocation>
        <location evidence="7">Membrane</location>
        <topology evidence="7">Multi-pass membrane protein</topology>
    </subcellularLocation>
</comment>
<evidence type="ECO:0000313" key="11">
    <source>
        <dbReference type="Proteomes" id="UP000632828"/>
    </source>
</evidence>
<dbReference type="InterPro" id="IPR050586">
    <property type="entry name" value="CPA3_Na-H_Antiporter_D"/>
</dbReference>
<evidence type="ECO:0000259" key="9">
    <source>
        <dbReference type="Pfam" id="PF00361"/>
    </source>
</evidence>
<dbReference type="PANTHER" id="PTHR42703">
    <property type="entry name" value="NADH DEHYDROGENASE"/>
    <property type="match status" value="1"/>
</dbReference>
<dbReference type="NCBIfam" id="NF009309">
    <property type="entry name" value="PRK12666.1"/>
    <property type="match status" value="1"/>
</dbReference>
<keyword evidence="3" id="KW-1003">Cell membrane</keyword>
<evidence type="ECO:0000256" key="6">
    <source>
        <dbReference type="ARBA" id="ARBA00023136"/>
    </source>
</evidence>
<protein>
    <submittedName>
        <fullName evidence="10">Monovalent cation/H+ antiporter subunit D</fullName>
    </submittedName>
</protein>
<feature type="transmembrane region" description="Helical" evidence="8">
    <location>
        <begin position="203"/>
        <end position="229"/>
    </location>
</feature>
<dbReference type="PRINTS" id="PR01437">
    <property type="entry name" value="NUOXDRDTASE4"/>
</dbReference>
<name>A0A8J6UL04_9BACT</name>
<keyword evidence="11" id="KW-1185">Reference proteome</keyword>
<sequence>MNHLIVAPLLLPLLMGAIIVLAVNRSMALHRTLGLISSLLVTLITGALLYQAATGPIQMYVLGDWSPPFGIIMVLDRLSAMMIFITSLLAFLCLLYAVKGTDEQGKNFHALFQFQLLGINGAFLTGDIFNLFVFFEIMLLASYGLVLHGGGARRTKAGMHYVMLNLVGSSVFLIGVGILYGLLGSLNMADMAVRLAHAPSDNAALLQAGGLILFGVFALKAALLPLYFWLPNAYGFTSAPVAALFAVMTKVGVYVILRVYTLIFGDHAGVAANVLEPWLLPVALVTLVAGSIGVVASRDLRQTIAYMVVASVGTLLAVIGTFGVDAIAAAIVYLPHTTFMTAAMFLIADMIRQQRLDAGAALTPDRPVGQERLLGLLFLGAAVAIGGLPPLSGFTAKVTMLMGVQSHAAAPWIWSLVLIGGLLGLIALGRAGSVIFWKTIPLDDSGVDAFSKEPHANIPRYSAGYVFPVLILLAISPLLVLFGGPLSDFGYAVAAQISQPVYYIEAVLGSDAVAALMSAGGR</sequence>
<reference evidence="10" key="1">
    <citation type="submission" date="2020-09" db="EMBL/GenBank/DDBJ databases">
        <title>Pelobacter alkaliphilus sp. nov., a novel anaerobic arsenate-reducing bacterium from terrestrial mud volcano.</title>
        <authorList>
            <person name="Khomyakova M.A."/>
            <person name="Merkel A.Y."/>
            <person name="Slobodkin A.I."/>
        </authorList>
    </citation>
    <scope>NUCLEOTIDE SEQUENCE</scope>
    <source>
        <strain evidence="10">M08fum</strain>
    </source>
</reference>
<feature type="transmembrane region" description="Helical" evidence="8">
    <location>
        <begin position="330"/>
        <end position="352"/>
    </location>
</feature>
<evidence type="ECO:0000256" key="1">
    <source>
        <dbReference type="ARBA" id="ARBA00004651"/>
    </source>
</evidence>
<feature type="transmembrane region" description="Helical" evidence="8">
    <location>
        <begin position="161"/>
        <end position="183"/>
    </location>
</feature>
<feature type="transmembrane region" description="Helical" evidence="8">
    <location>
        <begin position="278"/>
        <end position="297"/>
    </location>
</feature>
<evidence type="ECO:0000256" key="7">
    <source>
        <dbReference type="RuleBase" id="RU000320"/>
    </source>
</evidence>
<dbReference type="GO" id="GO:0008137">
    <property type="term" value="F:NADH dehydrogenase (ubiquinone) activity"/>
    <property type="evidence" value="ECO:0007669"/>
    <property type="project" value="InterPro"/>
</dbReference>
<dbReference type="Proteomes" id="UP000632828">
    <property type="component" value="Unassembled WGS sequence"/>
</dbReference>
<feature type="transmembrane region" description="Helical" evidence="8">
    <location>
        <begin position="128"/>
        <end position="149"/>
    </location>
</feature>
<evidence type="ECO:0000256" key="8">
    <source>
        <dbReference type="SAM" id="Phobius"/>
    </source>
</evidence>